<keyword evidence="3" id="KW-0413">Isomerase</keyword>
<feature type="domain" description="Mandelate racemase/muconate lactonizing enzyme C-terminal" evidence="4">
    <location>
        <begin position="183"/>
        <end position="270"/>
    </location>
</feature>
<dbReference type="InterPro" id="IPR013342">
    <property type="entry name" value="Mandelate_racemase_C"/>
</dbReference>
<dbReference type="Pfam" id="PF13378">
    <property type="entry name" value="MR_MLE_C"/>
    <property type="match status" value="1"/>
</dbReference>
<dbReference type="EMBL" id="LR743593">
    <property type="protein sequence ID" value="CAA2621617.1"/>
    <property type="molecule type" value="Genomic_DNA"/>
</dbReference>
<dbReference type="SUPFAM" id="SSF54826">
    <property type="entry name" value="Enolase N-terminal domain-like"/>
    <property type="match status" value="1"/>
</dbReference>
<evidence type="ECO:0000259" key="4">
    <source>
        <dbReference type="SMART" id="SM00922"/>
    </source>
</evidence>
<dbReference type="GO" id="GO:0046872">
    <property type="term" value="F:metal ion binding"/>
    <property type="evidence" value="ECO:0007669"/>
    <property type="project" value="UniProtKB-KW"/>
</dbReference>
<dbReference type="InterPro" id="IPR013341">
    <property type="entry name" value="Mandelate_racemase_N_dom"/>
</dbReference>
<keyword evidence="2" id="KW-0479">Metal-binding</keyword>
<evidence type="ECO:0000256" key="1">
    <source>
        <dbReference type="ARBA" id="ARBA00008031"/>
    </source>
</evidence>
<reference evidence="5 6" key="1">
    <citation type="submission" date="2019-12" db="EMBL/GenBank/DDBJ databases">
        <authorList>
            <person name="Scholz U."/>
            <person name="Mascher M."/>
            <person name="Fiebig A."/>
        </authorList>
    </citation>
    <scope>NUCLEOTIDE SEQUENCE</scope>
</reference>
<gene>
    <name evidence="5" type="ORF">SI7747_06007704</name>
</gene>
<sequence>MACPAFSILLRPAIFPRSSALPRVAVAQASLAVAASAPAPAMSLGFERLKETFMWTSPGPRGGPERPPGGGNVAVRVELRNGCVGWGEAPVLPSVTAEDQPAALAAAAEACAALMGAQPAPLDHALEQIAGILPGHRFASVRAGVEMALIDAIANSISVPLWRLFGGVSNSIRTDITIPMVSPNEAAELASSYRGQGFSTIKLKVLRAVQASHPHCSLILDANEGYTVSEAIGVLERLHEMGVVPALFEQPVEKDDWEGLGHVSHLSCRSLDDAYRIVKGKLAHVVNIKLAKLGLRAGLGLMIGGMVETRLAMGFAGHLAAGLGCFGSFDLDTPLLLSEDPVIGGYEVSGALYKFRNPRGHGGFLHWDNIHW</sequence>
<dbReference type="PANTHER" id="PTHR48073">
    <property type="entry name" value="O-SUCCINYLBENZOATE SYNTHASE-RELATED"/>
    <property type="match status" value="1"/>
</dbReference>
<proteinExistence type="inferred from homology"/>
<dbReference type="EMBL" id="CACRZD030000006">
    <property type="protein sequence ID" value="CAA6661307.1"/>
    <property type="molecule type" value="Genomic_DNA"/>
</dbReference>
<evidence type="ECO:0000256" key="2">
    <source>
        <dbReference type="ARBA" id="ARBA00022723"/>
    </source>
</evidence>
<organism evidence="5">
    <name type="scientific">Spirodela intermedia</name>
    <name type="common">Intermediate duckweed</name>
    <dbReference type="NCBI Taxonomy" id="51605"/>
    <lineage>
        <taxon>Eukaryota</taxon>
        <taxon>Viridiplantae</taxon>
        <taxon>Streptophyta</taxon>
        <taxon>Embryophyta</taxon>
        <taxon>Tracheophyta</taxon>
        <taxon>Spermatophyta</taxon>
        <taxon>Magnoliopsida</taxon>
        <taxon>Liliopsida</taxon>
        <taxon>Araceae</taxon>
        <taxon>Lemnoideae</taxon>
        <taxon>Spirodela</taxon>
    </lineage>
</organism>
<accession>A0A7I8IU41</accession>
<dbReference type="InterPro" id="IPR029065">
    <property type="entry name" value="Enolase_C-like"/>
</dbReference>
<dbReference type="Gene3D" id="3.30.390.10">
    <property type="entry name" value="Enolase-like, N-terminal domain"/>
    <property type="match status" value="1"/>
</dbReference>
<comment type="similarity">
    <text evidence="1">Belongs to the mandelate racemase/muconate lactonizing enzyme family.</text>
</comment>
<dbReference type="Gene3D" id="3.20.20.120">
    <property type="entry name" value="Enolase-like C-terminal domain"/>
    <property type="match status" value="1"/>
</dbReference>
<keyword evidence="6" id="KW-1185">Reference proteome</keyword>
<dbReference type="SUPFAM" id="SSF51604">
    <property type="entry name" value="Enolase C-terminal domain-like"/>
    <property type="match status" value="1"/>
</dbReference>
<name>A0A7I8IU41_SPIIN</name>
<evidence type="ECO:0000313" key="5">
    <source>
        <dbReference type="EMBL" id="CAA2621617.1"/>
    </source>
</evidence>
<dbReference type="Proteomes" id="UP001189122">
    <property type="component" value="Unassembled WGS sequence"/>
</dbReference>
<evidence type="ECO:0000313" key="6">
    <source>
        <dbReference type="Proteomes" id="UP001189122"/>
    </source>
</evidence>
<dbReference type="InterPro" id="IPR036849">
    <property type="entry name" value="Enolase-like_C_sf"/>
</dbReference>
<dbReference type="InterPro" id="IPR029017">
    <property type="entry name" value="Enolase-like_N"/>
</dbReference>
<protein>
    <recommendedName>
        <fullName evidence="4">Mandelate racemase/muconate lactonizing enzyme C-terminal domain-containing protein</fullName>
    </recommendedName>
</protein>
<dbReference type="Pfam" id="PF02746">
    <property type="entry name" value="MR_MLE_N"/>
    <property type="match status" value="1"/>
</dbReference>
<dbReference type="AlphaFoldDB" id="A0A7I8IU41"/>
<evidence type="ECO:0000256" key="3">
    <source>
        <dbReference type="ARBA" id="ARBA00023235"/>
    </source>
</evidence>
<dbReference type="SMART" id="SM00922">
    <property type="entry name" value="MR_MLE"/>
    <property type="match status" value="1"/>
</dbReference>
<dbReference type="PANTHER" id="PTHR48073:SF2">
    <property type="entry name" value="O-SUCCINYLBENZOATE SYNTHASE"/>
    <property type="match status" value="1"/>
</dbReference>
<dbReference type="GO" id="GO:0016854">
    <property type="term" value="F:racemase and epimerase activity"/>
    <property type="evidence" value="ECO:0007669"/>
    <property type="project" value="UniProtKB-ARBA"/>
</dbReference>